<feature type="compositionally biased region" description="Low complexity" evidence="2">
    <location>
        <begin position="352"/>
        <end position="368"/>
    </location>
</feature>
<evidence type="ECO:0000256" key="1">
    <source>
        <dbReference type="PROSITE-ProRule" id="PRU00042"/>
    </source>
</evidence>
<feature type="compositionally biased region" description="Polar residues" evidence="2">
    <location>
        <begin position="370"/>
        <end position="384"/>
    </location>
</feature>
<dbReference type="EMBL" id="JBCLYO010000016">
    <property type="protein sequence ID" value="KAL0082029.1"/>
    <property type="molecule type" value="Genomic_DNA"/>
</dbReference>
<feature type="compositionally biased region" description="Basic and acidic residues" evidence="2">
    <location>
        <begin position="797"/>
        <end position="820"/>
    </location>
</feature>
<organism evidence="4 5">
    <name type="scientific">Phycomyces blakesleeanus</name>
    <dbReference type="NCBI Taxonomy" id="4837"/>
    <lineage>
        <taxon>Eukaryota</taxon>
        <taxon>Fungi</taxon>
        <taxon>Fungi incertae sedis</taxon>
        <taxon>Mucoromycota</taxon>
        <taxon>Mucoromycotina</taxon>
        <taxon>Mucoromycetes</taxon>
        <taxon>Mucorales</taxon>
        <taxon>Phycomycetaceae</taxon>
        <taxon>Phycomyces</taxon>
    </lineage>
</organism>
<keyword evidence="1" id="KW-0479">Metal-binding</keyword>
<dbReference type="InterPro" id="IPR013087">
    <property type="entry name" value="Znf_C2H2_type"/>
</dbReference>
<evidence type="ECO:0000313" key="5">
    <source>
        <dbReference type="Proteomes" id="UP001448207"/>
    </source>
</evidence>
<reference evidence="4 5" key="1">
    <citation type="submission" date="2024-04" db="EMBL/GenBank/DDBJ databases">
        <title>Symmetric and asymmetric DNA N6-adenine methylation regulates different biological responses in Mucorales.</title>
        <authorList>
            <consortium name="Lawrence Berkeley National Laboratory"/>
            <person name="Lax C."/>
            <person name="Mondo S.J."/>
            <person name="Osorio-Concepcion M."/>
            <person name="Muszewska A."/>
            <person name="Corrochano-Luque M."/>
            <person name="Gutierrez G."/>
            <person name="Riley R."/>
            <person name="Lipzen A."/>
            <person name="Guo J."/>
            <person name="Hundley H."/>
            <person name="Amirebrahimi M."/>
            <person name="Ng V."/>
            <person name="Lorenzo-Gutierrez D."/>
            <person name="Binder U."/>
            <person name="Yang J."/>
            <person name="Song Y."/>
            <person name="Canovas D."/>
            <person name="Navarro E."/>
            <person name="Freitag M."/>
            <person name="Gabaldon T."/>
            <person name="Grigoriev I.V."/>
            <person name="Corrochano L.M."/>
            <person name="Nicolas F.E."/>
            <person name="Garre V."/>
        </authorList>
    </citation>
    <scope>NUCLEOTIDE SEQUENCE [LARGE SCALE GENOMIC DNA]</scope>
    <source>
        <strain evidence="4 5">L51</strain>
    </source>
</reference>
<dbReference type="Proteomes" id="UP001448207">
    <property type="component" value="Unassembled WGS sequence"/>
</dbReference>
<proteinExistence type="predicted"/>
<feature type="region of interest" description="Disordered" evidence="2">
    <location>
        <begin position="745"/>
        <end position="822"/>
    </location>
</feature>
<dbReference type="PROSITE" id="PS00028">
    <property type="entry name" value="ZINC_FINGER_C2H2_1"/>
    <property type="match status" value="1"/>
</dbReference>
<protein>
    <recommendedName>
        <fullName evidence="3">C2H2-type domain-containing protein</fullName>
    </recommendedName>
</protein>
<evidence type="ECO:0000256" key="2">
    <source>
        <dbReference type="SAM" id="MobiDB-lite"/>
    </source>
</evidence>
<feature type="compositionally biased region" description="Low complexity" evidence="2">
    <location>
        <begin position="585"/>
        <end position="625"/>
    </location>
</feature>
<sequence>MREIDFPSPLSKPTHHYQEEYTYALHEYPRSLPQMSQMSMHSVVSDNTLFHFTQSVPQDAQPISSQVIASPPITIPEDGNHNCPQYISPSTLTLSPTFRSDLQEPLYTSSELSMTTLEASVIAMQAMHHSPDQLFYDSPLSVDMSPLLETNQDELHMIYSVSPDEHLLSLIVPHEGPVRMDVEQSRLPMQSQAQSLVDFYPVQEPLLSVQSDHPNRLVNSNISSMQSEQQTIQLQMDSRQIQQQMPHRLHHSLHHHSNHTNQNHQNHQNHHHHHHTHPHPHQNYQHQLHDQIFNEKHIQDQHHHRQHQHQQQQQNMFNTIIFGQQSSDQILSPRSTPESTVVSQAQRQTMSQQITTAHHHQQQQQRQQKNSKATLVSRQGSPLVTATGGGNSKVKIEDRQTDRKPLDAVIAGVTQHQHQHQHHQQQHQEQQQSPVSQLVSPMSHSMTVLGVDEGGQLESSCSHILHSPLSSSGLGTPLLQHAQLDHPLSPPMFCQQQALTDVSIIQHSEDNNYNTQQNMKRGLPADADAVHEGVRNKVRRKAAKTSPQRSPATNKGHGPDSGNKSQHGRSSAAATHDPLHKDKASASNTAIATTTTTTNNNNNNTATATHNNNTITPLNTTPTDTNPAAIDSVPHSTFFNDNSKRQNLDTCSIKESTLSAQLHFVDSSNMNQPNKKQLVTPLLAQPHMMTCGNVISKEFDGMSREQLIARLINLEAEKRAGSFHSTSSTSEACGYKKESLVDTVYSSCSSPSSPPPPGVPAPSSHPYSNSIHGHTEEIEEKEEEQAAGAAATLSNQHRSEKSTSPREMAETEEEIKREGSNSENISEDLYKCQWTDCGQVFSVMQEFISHISDTHVGSGKVHKIYIYIVYKIYTPHTHT</sequence>
<feature type="region of interest" description="Disordered" evidence="2">
    <location>
        <begin position="244"/>
        <end position="286"/>
    </location>
</feature>
<feature type="compositionally biased region" description="Basic residues" evidence="2">
    <location>
        <begin position="267"/>
        <end position="280"/>
    </location>
</feature>
<keyword evidence="5" id="KW-1185">Reference proteome</keyword>
<accession>A0ABR3AX77</accession>
<feature type="domain" description="C2H2-type" evidence="3">
    <location>
        <begin position="830"/>
        <end position="860"/>
    </location>
</feature>
<dbReference type="SUPFAM" id="SSF57667">
    <property type="entry name" value="beta-beta-alpha zinc fingers"/>
    <property type="match status" value="1"/>
</dbReference>
<feature type="region of interest" description="Disordered" evidence="2">
    <location>
        <begin position="328"/>
        <end position="434"/>
    </location>
</feature>
<feature type="compositionally biased region" description="Polar residues" evidence="2">
    <location>
        <begin position="562"/>
        <end position="573"/>
    </location>
</feature>
<feature type="compositionally biased region" description="Polar residues" evidence="2">
    <location>
        <begin position="328"/>
        <end position="351"/>
    </location>
</feature>
<feature type="compositionally biased region" description="Basic residues" evidence="2">
    <location>
        <begin position="247"/>
        <end position="258"/>
    </location>
</feature>
<dbReference type="SMART" id="SM00355">
    <property type="entry name" value="ZnF_C2H2"/>
    <property type="match status" value="1"/>
</dbReference>
<feature type="compositionally biased region" description="Basic and acidic residues" evidence="2">
    <location>
        <begin position="394"/>
        <end position="406"/>
    </location>
</feature>
<comment type="caution">
    <text evidence="4">The sequence shown here is derived from an EMBL/GenBank/DDBJ whole genome shotgun (WGS) entry which is preliminary data.</text>
</comment>
<dbReference type="PROSITE" id="PS50157">
    <property type="entry name" value="ZINC_FINGER_C2H2_2"/>
    <property type="match status" value="1"/>
</dbReference>
<evidence type="ECO:0000313" key="4">
    <source>
        <dbReference type="EMBL" id="KAL0082029.1"/>
    </source>
</evidence>
<dbReference type="InterPro" id="IPR036236">
    <property type="entry name" value="Znf_C2H2_sf"/>
</dbReference>
<name>A0ABR3AX77_PHYBL</name>
<keyword evidence="1" id="KW-0862">Zinc</keyword>
<keyword evidence="1" id="KW-0863">Zinc-finger</keyword>
<evidence type="ECO:0000259" key="3">
    <source>
        <dbReference type="PROSITE" id="PS50157"/>
    </source>
</evidence>
<feature type="region of interest" description="Disordered" evidence="2">
    <location>
        <begin position="536"/>
        <end position="625"/>
    </location>
</feature>
<gene>
    <name evidence="4" type="ORF">J3Q64DRAFT_1182194</name>
</gene>